<dbReference type="InterPro" id="IPR002696">
    <property type="entry name" value="Membr_insert_effic_factor_YidD"/>
</dbReference>
<dbReference type="EMBL" id="CP011859">
    <property type="protein sequence ID" value="AQY23243.1"/>
    <property type="molecule type" value="Genomic_DNA"/>
</dbReference>
<dbReference type="Proteomes" id="UP000189883">
    <property type="component" value="Chromosome"/>
</dbReference>
<organism evidence="1 2">
    <name type="scientific">Riemerella anatipestifer</name>
    <name type="common">Moraxella anatipestifer</name>
    <dbReference type="NCBI Taxonomy" id="34085"/>
    <lineage>
        <taxon>Bacteria</taxon>
        <taxon>Pseudomonadati</taxon>
        <taxon>Bacteroidota</taxon>
        <taxon>Flavobacteriia</taxon>
        <taxon>Flavobacteriales</taxon>
        <taxon>Weeksellaceae</taxon>
        <taxon>Riemerella</taxon>
    </lineage>
</organism>
<name>A0A1S7DVU8_RIEAN</name>
<proteinExistence type="predicted"/>
<sequence length="43" mass="4754">MLQALRKHGLLSGFGLGIKRIGRCHPWGGSGYDPVPEKKHKIN</sequence>
<dbReference type="AlphaFoldDB" id="A0A1S7DVU8"/>
<dbReference type="Pfam" id="PF01809">
    <property type="entry name" value="YidD"/>
    <property type="match status" value="1"/>
</dbReference>
<accession>A0A1S7DVU8</accession>
<dbReference type="SMART" id="SM01234">
    <property type="entry name" value="Haemolytic"/>
    <property type="match status" value="1"/>
</dbReference>
<protein>
    <submittedName>
        <fullName evidence="1">Putative membrane protein insertion efficiency factor</fullName>
    </submittedName>
</protein>
<gene>
    <name evidence="1" type="ORF">AB406_2311</name>
</gene>
<evidence type="ECO:0000313" key="2">
    <source>
        <dbReference type="Proteomes" id="UP000189883"/>
    </source>
</evidence>
<reference evidence="1 2" key="1">
    <citation type="submission" date="2015-06" db="EMBL/GenBank/DDBJ databases">
        <title>R. anatipestifer strain HXb2 is the most virulent strain so far, and the genome sequence would help us uncover the pathogenesis.</title>
        <authorList>
            <person name="Hu Q."/>
            <person name="Qi J."/>
            <person name="Bo H."/>
            <person name="Liu G."/>
            <person name="Tao M."/>
            <person name="Ding Y."/>
            <person name="Xue Y."/>
        </authorList>
    </citation>
    <scope>NUCLEOTIDE SEQUENCE [LARGE SCALE GENOMIC DNA]</scope>
    <source>
        <strain evidence="1 2">HXb2</strain>
    </source>
</reference>
<evidence type="ECO:0000313" key="1">
    <source>
        <dbReference type="EMBL" id="AQY23243.1"/>
    </source>
</evidence>